<dbReference type="Pfam" id="PF00627">
    <property type="entry name" value="UBA"/>
    <property type="match status" value="2"/>
</dbReference>
<dbReference type="GO" id="GO:0000224">
    <property type="term" value="F:peptide-N4-(N-acetyl-beta-glucosaminyl)asparagine amidase activity"/>
    <property type="evidence" value="ECO:0007669"/>
    <property type="project" value="EnsemblFungi"/>
</dbReference>
<dbReference type="NCBIfam" id="TIGR00601">
    <property type="entry name" value="rad23"/>
    <property type="match status" value="1"/>
</dbReference>
<evidence type="ECO:0000256" key="5">
    <source>
        <dbReference type="RuleBase" id="RU367049"/>
    </source>
</evidence>
<dbReference type="PANTHER" id="PTHR10621">
    <property type="entry name" value="UV EXCISION REPAIR PROTEIN RAD23"/>
    <property type="match status" value="1"/>
</dbReference>
<feature type="domain" description="UBA" evidence="6">
    <location>
        <begin position="121"/>
        <end position="161"/>
    </location>
</feature>
<protein>
    <recommendedName>
        <fullName evidence="5">UV excision repair protein RAD23</fullName>
    </recommendedName>
</protein>
<evidence type="ECO:0000256" key="2">
    <source>
        <dbReference type="ARBA" id="ARBA00022763"/>
    </source>
</evidence>
<proteinExistence type="inferred from homology"/>
<keyword evidence="4 5" id="KW-0539">Nucleus</keyword>
<dbReference type="GeneID" id="30148473"/>
<dbReference type="PROSITE" id="PS50030">
    <property type="entry name" value="UBA"/>
    <property type="match status" value="2"/>
</dbReference>
<dbReference type="SMART" id="SM00165">
    <property type="entry name" value="UBA"/>
    <property type="match status" value="2"/>
</dbReference>
<dbReference type="FunFam" id="1.10.8.10:FF:000002">
    <property type="entry name" value="UV excision repair protein RAD23 homolog"/>
    <property type="match status" value="1"/>
</dbReference>
<dbReference type="InterPro" id="IPR036353">
    <property type="entry name" value="XPC-bd_sf"/>
</dbReference>
<dbReference type="Gene3D" id="1.10.10.540">
    <property type="entry name" value="XPC-binding domain"/>
    <property type="match status" value="1"/>
</dbReference>
<keyword evidence="1" id="KW-0677">Repeat</keyword>
<comment type="subcellular location">
    <subcellularLocation>
        <location evidence="5">Nucleus</location>
    </subcellularLocation>
    <subcellularLocation>
        <location evidence="5">Cytoplasm</location>
    </subcellularLocation>
</comment>
<feature type="domain" description="UBA" evidence="6">
    <location>
        <begin position="294"/>
        <end position="337"/>
    </location>
</feature>
<dbReference type="InterPro" id="IPR004806">
    <property type="entry name" value="Rad23"/>
</dbReference>
<dbReference type="InterPro" id="IPR009060">
    <property type="entry name" value="UBA-like_sf"/>
</dbReference>
<evidence type="ECO:0000313" key="8">
    <source>
        <dbReference type="EMBL" id="ODQ77615.1"/>
    </source>
</evidence>
<dbReference type="SMART" id="SM00213">
    <property type="entry name" value="UBQ"/>
    <property type="match status" value="1"/>
</dbReference>
<accession>A0A1E3QIU4</accession>
<dbReference type="GO" id="GO:0036435">
    <property type="term" value="F:K48-linked polyubiquitin modification-dependent protein binding"/>
    <property type="evidence" value="ECO:0007669"/>
    <property type="project" value="EnsemblFungi"/>
</dbReference>
<dbReference type="GO" id="GO:0005829">
    <property type="term" value="C:cytosol"/>
    <property type="evidence" value="ECO:0007669"/>
    <property type="project" value="TreeGrafter"/>
</dbReference>
<dbReference type="GO" id="GO:0036503">
    <property type="term" value="P:ERAD pathway"/>
    <property type="evidence" value="ECO:0007669"/>
    <property type="project" value="EnsemblFungi"/>
</dbReference>
<evidence type="ECO:0000259" key="7">
    <source>
        <dbReference type="PROSITE" id="PS50053"/>
    </source>
</evidence>
<keyword evidence="3 5" id="KW-0234">DNA repair</keyword>
<keyword evidence="2 5" id="KW-0227">DNA damage</keyword>
<dbReference type="GO" id="GO:0030674">
    <property type="term" value="F:protein-macromolecule adaptor activity"/>
    <property type="evidence" value="ECO:0007669"/>
    <property type="project" value="EnsemblFungi"/>
</dbReference>
<dbReference type="OrthoDB" id="419317at2759"/>
<dbReference type="GO" id="GO:0000111">
    <property type="term" value="C:nucleotide-excision repair factor 2 complex"/>
    <property type="evidence" value="ECO:0007669"/>
    <property type="project" value="EnsemblFungi"/>
</dbReference>
<dbReference type="GO" id="GO:0003684">
    <property type="term" value="F:damaged DNA binding"/>
    <property type="evidence" value="ECO:0007669"/>
    <property type="project" value="UniProtKB-UniRule"/>
</dbReference>
<organism evidence="8 9">
    <name type="scientific">Babjeviella inositovora NRRL Y-12698</name>
    <dbReference type="NCBI Taxonomy" id="984486"/>
    <lineage>
        <taxon>Eukaryota</taxon>
        <taxon>Fungi</taxon>
        <taxon>Dikarya</taxon>
        <taxon>Ascomycota</taxon>
        <taxon>Saccharomycotina</taxon>
        <taxon>Pichiomycetes</taxon>
        <taxon>Serinales incertae sedis</taxon>
        <taxon>Babjeviella</taxon>
    </lineage>
</organism>
<dbReference type="GO" id="GO:0120125">
    <property type="term" value="C:PNGase complex"/>
    <property type="evidence" value="ECO:0007669"/>
    <property type="project" value="EnsemblFungi"/>
</dbReference>
<feature type="domain" description="Ubiquitin-like" evidence="7">
    <location>
        <begin position="1"/>
        <end position="76"/>
    </location>
</feature>
<comment type="similarity">
    <text evidence="5">Belongs to the RAD23 family.</text>
</comment>
<name>A0A1E3QIU4_9ASCO</name>
<dbReference type="GO" id="GO:0006289">
    <property type="term" value="P:nucleotide-excision repair"/>
    <property type="evidence" value="ECO:0007669"/>
    <property type="project" value="UniProtKB-UniRule"/>
</dbReference>
<dbReference type="CDD" id="cd14281">
    <property type="entry name" value="UBA2_Rad23_like"/>
    <property type="match status" value="1"/>
</dbReference>
<dbReference type="Gene3D" id="1.10.8.10">
    <property type="entry name" value="DNA helicase RuvA subunit, C-terminal domain"/>
    <property type="match status" value="2"/>
</dbReference>
<dbReference type="GO" id="GO:0043130">
    <property type="term" value="F:ubiquitin binding"/>
    <property type="evidence" value="ECO:0007669"/>
    <property type="project" value="UniProtKB-UniRule"/>
</dbReference>
<dbReference type="RefSeq" id="XP_018982943.1">
    <property type="nucleotide sequence ID" value="XM_019130620.1"/>
</dbReference>
<dbReference type="SUPFAM" id="SSF46934">
    <property type="entry name" value="UBA-like"/>
    <property type="match status" value="2"/>
</dbReference>
<dbReference type="InterPro" id="IPR000626">
    <property type="entry name" value="Ubiquitin-like_dom"/>
</dbReference>
<evidence type="ECO:0000256" key="3">
    <source>
        <dbReference type="ARBA" id="ARBA00023204"/>
    </source>
</evidence>
<evidence type="ECO:0000259" key="6">
    <source>
        <dbReference type="PROSITE" id="PS50030"/>
    </source>
</evidence>
<dbReference type="GO" id="GO:0000122">
    <property type="term" value="P:negative regulation of transcription by RNA polymerase II"/>
    <property type="evidence" value="ECO:0007669"/>
    <property type="project" value="EnsemblFungi"/>
</dbReference>
<dbReference type="FunFam" id="1.10.8.10:FF:000003">
    <property type="entry name" value="UV excision repair protein RAD23 homolog"/>
    <property type="match status" value="1"/>
</dbReference>
<keyword evidence="9" id="KW-1185">Reference proteome</keyword>
<dbReference type="EMBL" id="KV454439">
    <property type="protein sequence ID" value="ODQ77615.1"/>
    <property type="molecule type" value="Genomic_DNA"/>
</dbReference>
<evidence type="ECO:0000256" key="4">
    <source>
        <dbReference type="ARBA" id="ARBA00023242"/>
    </source>
</evidence>
<dbReference type="Pfam" id="PF09280">
    <property type="entry name" value="XPC-binding"/>
    <property type="match status" value="1"/>
</dbReference>
<dbReference type="SUPFAM" id="SSF101238">
    <property type="entry name" value="XPC-binding domain"/>
    <property type="match status" value="1"/>
</dbReference>
<evidence type="ECO:0000313" key="9">
    <source>
        <dbReference type="Proteomes" id="UP000094336"/>
    </source>
</evidence>
<sequence length="341" mass="36375">MQVIFKDFKKEKIPIELELTDSVLAAKEKLAAIKECEAAQLKFVYSGKVLQDDKTLEDSKIKEGDQVIFMLSKAKKTPTPAPQAETPLAVPVAAPVAAPVETAAEAAPAEDFTESTFATGNSRETAIQNIMGMGFDRPQVEAALRAAFNNPDRAVEYLLTGIPESLQHRTAPEAPVAESTEADVSMEETAVSPANSGNLFDAAAAAAAAEGQTAGAGGLGALPLEGQMDEIRAAIQENPEMLAGILEQIAASNPELAEVIQANPEQFIRYLMEHGLGEEGEGDFGDAEGQVQIELSQEEADAVNRLCEMGFERGLVLQIYVACDKNEEMAANMLLSESFDD</sequence>
<dbReference type="Gene3D" id="3.10.20.90">
    <property type="entry name" value="Phosphatidylinositol 3-kinase Catalytic Subunit, Chain A, domain 1"/>
    <property type="match status" value="1"/>
</dbReference>
<dbReference type="GO" id="GO:0070628">
    <property type="term" value="F:proteasome binding"/>
    <property type="evidence" value="ECO:0007669"/>
    <property type="project" value="EnsemblFungi"/>
</dbReference>
<dbReference type="PRINTS" id="PR01839">
    <property type="entry name" value="RAD23PROTEIN"/>
</dbReference>
<reference evidence="9" key="1">
    <citation type="submission" date="2016-05" db="EMBL/GenBank/DDBJ databases">
        <title>Comparative genomics of biotechnologically important yeasts.</title>
        <authorList>
            <consortium name="DOE Joint Genome Institute"/>
            <person name="Riley R."/>
            <person name="Haridas S."/>
            <person name="Wolfe K.H."/>
            <person name="Lopes M.R."/>
            <person name="Hittinger C.T."/>
            <person name="Goker M."/>
            <person name="Salamov A."/>
            <person name="Wisecaver J."/>
            <person name="Long T.M."/>
            <person name="Aerts A.L."/>
            <person name="Barry K."/>
            <person name="Choi C."/>
            <person name="Clum A."/>
            <person name="Coughlan A.Y."/>
            <person name="Deshpande S."/>
            <person name="Douglass A.P."/>
            <person name="Hanson S.J."/>
            <person name="Klenk H.-P."/>
            <person name="Labutti K."/>
            <person name="Lapidus A."/>
            <person name="Lindquist E."/>
            <person name="Lipzen A."/>
            <person name="Meier-Kolthoff J.P."/>
            <person name="Ohm R.A."/>
            <person name="Otillar R.P."/>
            <person name="Pangilinan J."/>
            <person name="Peng Y."/>
            <person name="Rokas A."/>
            <person name="Rosa C.A."/>
            <person name="Scheuner C."/>
            <person name="Sibirny A.A."/>
            <person name="Slot J.C."/>
            <person name="Stielow J.B."/>
            <person name="Sun H."/>
            <person name="Kurtzman C.P."/>
            <person name="Blackwell M."/>
            <person name="Grigoriev I.V."/>
            <person name="Jeffries T.W."/>
        </authorList>
    </citation>
    <scope>NUCLEOTIDE SEQUENCE [LARGE SCALE GENOMIC DNA]</scope>
    <source>
        <strain evidence="9">NRRL Y-12698</strain>
    </source>
</reference>
<evidence type="ECO:0000256" key="1">
    <source>
        <dbReference type="ARBA" id="ARBA00022737"/>
    </source>
</evidence>
<dbReference type="Pfam" id="PF00240">
    <property type="entry name" value="ubiquitin"/>
    <property type="match status" value="1"/>
</dbReference>
<dbReference type="CDD" id="cd01805">
    <property type="entry name" value="Ubl_Rad23"/>
    <property type="match status" value="1"/>
</dbReference>
<dbReference type="PANTHER" id="PTHR10621:SF0">
    <property type="entry name" value="UV EXCISION REPAIR PROTEIN RAD23"/>
    <property type="match status" value="1"/>
</dbReference>
<keyword evidence="5" id="KW-0963">Cytoplasm</keyword>
<dbReference type="SUPFAM" id="SSF54236">
    <property type="entry name" value="Ubiquitin-like"/>
    <property type="match status" value="1"/>
</dbReference>
<dbReference type="PROSITE" id="PS50053">
    <property type="entry name" value="UBIQUITIN_2"/>
    <property type="match status" value="1"/>
</dbReference>
<dbReference type="GO" id="GO:0005654">
    <property type="term" value="C:nucleoplasm"/>
    <property type="evidence" value="ECO:0007669"/>
    <property type="project" value="TreeGrafter"/>
</dbReference>
<dbReference type="InterPro" id="IPR015360">
    <property type="entry name" value="XPC-bd"/>
</dbReference>
<gene>
    <name evidence="8" type="ORF">BABINDRAFT_168934</name>
</gene>
<dbReference type="AlphaFoldDB" id="A0A1E3QIU4"/>
<dbReference type="STRING" id="984486.A0A1E3QIU4"/>
<comment type="function">
    <text evidence="5">Multiubiquitin chain receptor involved in modulation of proteasomal degradation. Involved in nucleotide excision repair.</text>
</comment>
<dbReference type="InterPro" id="IPR015940">
    <property type="entry name" value="UBA"/>
</dbReference>
<dbReference type="Proteomes" id="UP000094336">
    <property type="component" value="Unassembled WGS sequence"/>
</dbReference>
<dbReference type="InterPro" id="IPR029071">
    <property type="entry name" value="Ubiquitin-like_domsf"/>
</dbReference>
<dbReference type="GO" id="GO:0043161">
    <property type="term" value="P:proteasome-mediated ubiquitin-dependent protein catabolic process"/>
    <property type="evidence" value="ECO:0007669"/>
    <property type="project" value="UniProtKB-UniRule"/>
</dbReference>